<evidence type="ECO:0000256" key="7">
    <source>
        <dbReference type="SAM" id="Phobius"/>
    </source>
</evidence>
<keyword evidence="3 7" id="KW-0812">Transmembrane</keyword>
<feature type="compositionally biased region" description="Basic and acidic residues" evidence="6">
    <location>
        <begin position="328"/>
        <end position="338"/>
    </location>
</feature>
<feature type="region of interest" description="Disordered" evidence="6">
    <location>
        <begin position="317"/>
        <end position="338"/>
    </location>
</feature>
<organism evidence="8 9">
    <name type="scientific">Futiania mangrovi</name>
    <dbReference type="NCBI Taxonomy" id="2959716"/>
    <lineage>
        <taxon>Bacteria</taxon>
        <taxon>Pseudomonadati</taxon>
        <taxon>Pseudomonadota</taxon>
        <taxon>Alphaproteobacteria</taxon>
        <taxon>Futianiales</taxon>
        <taxon>Futianiaceae</taxon>
        <taxon>Futiania</taxon>
    </lineage>
</organism>
<evidence type="ECO:0000256" key="3">
    <source>
        <dbReference type="ARBA" id="ARBA00022692"/>
    </source>
</evidence>
<protein>
    <submittedName>
        <fullName evidence="8">Branched-chain amino acid ABC transporter permease</fullName>
    </submittedName>
</protein>
<keyword evidence="5 7" id="KW-0472">Membrane</keyword>
<dbReference type="AlphaFoldDB" id="A0A9J6PH03"/>
<dbReference type="RefSeq" id="WP_269331799.1">
    <property type="nucleotide sequence ID" value="NZ_JAMZFT010000001.1"/>
</dbReference>
<dbReference type="CDD" id="cd06581">
    <property type="entry name" value="TM_PBP1_LivM_like"/>
    <property type="match status" value="1"/>
</dbReference>
<dbReference type="GO" id="GO:0005886">
    <property type="term" value="C:plasma membrane"/>
    <property type="evidence" value="ECO:0007669"/>
    <property type="project" value="UniProtKB-SubCell"/>
</dbReference>
<dbReference type="Pfam" id="PF02653">
    <property type="entry name" value="BPD_transp_2"/>
    <property type="match status" value="1"/>
</dbReference>
<feature type="transmembrane region" description="Helical" evidence="7">
    <location>
        <begin position="62"/>
        <end position="85"/>
    </location>
</feature>
<proteinExistence type="predicted"/>
<feature type="transmembrane region" description="Helical" evidence="7">
    <location>
        <begin position="247"/>
        <end position="272"/>
    </location>
</feature>
<feature type="transmembrane region" description="Helical" evidence="7">
    <location>
        <begin position="284"/>
        <end position="306"/>
    </location>
</feature>
<dbReference type="PANTHER" id="PTHR30482:SF17">
    <property type="entry name" value="ABC TRANSPORTER ATP-BINDING PROTEIN"/>
    <property type="match status" value="1"/>
</dbReference>
<evidence type="ECO:0000256" key="6">
    <source>
        <dbReference type="SAM" id="MobiDB-lite"/>
    </source>
</evidence>
<keyword evidence="9" id="KW-1185">Reference proteome</keyword>
<evidence type="ECO:0000256" key="1">
    <source>
        <dbReference type="ARBA" id="ARBA00004651"/>
    </source>
</evidence>
<dbReference type="PANTHER" id="PTHR30482">
    <property type="entry name" value="HIGH-AFFINITY BRANCHED-CHAIN AMINO ACID TRANSPORT SYSTEM PERMEASE"/>
    <property type="match status" value="1"/>
</dbReference>
<feature type="transmembrane region" description="Helical" evidence="7">
    <location>
        <begin position="165"/>
        <end position="191"/>
    </location>
</feature>
<comment type="caution">
    <text evidence="8">The sequence shown here is derived from an EMBL/GenBank/DDBJ whole genome shotgun (WGS) entry which is preliminary data.</text>
</comment>
<evidence type="ECO:0000313" key="8">
    <source>
        <dbReference type="EMBL" id="MCP1335871.1"/>
    </source>
</evidence>
<reference evidence="8" key="1">
    <citation type="submission" date="2022-06" db="EMBL/GenBank/DDBJ databases">
        <title>Isolation and Genomics of Futiania mangrovii gen. nov., sp. nov., a Rare and Metabolically-versatile member in the Class Alphaproteobacteria.</title>
        <authorList>
            <person name="Liu L."/>
            <person name="Huang W.-C."/>
            <person name="Pan J."/>
            <person name="Li J."/>
            <person name="Huang Y."/>
            <person name="Du H."/>
            <person name="Liu Y."/>
            <person name="Li M."/>
        </authorList>
    </citation>
    <scope>NUCLEOTIDE SEQUENCE</scope>
    <source>
        <strain evidence="8">FT118</strain>
    </source>
</reference>
<evidence type="ECO:0000256" key="4">
    <source>
        <dbReference type="ARBA" id="ARBA00022989"/>
    </source>
</evidence>
<dbReference type="Proteomes" id="UP001055804">
    <property type="component" value="Unassembled WGS sequence"/>
</dbReference>
<feature type="transmembrane region" description="Helical" evidence="7">
    <location>
        <begin position="6"/>
        <end position="24"/>
    </location>
</feature>
<comment type="subcellular location">
    <subcellularLocation>
        <location evidence="1">Cell membrane</location>
        <topology evidence="1">Multi-pass membrane protein</topology>
    </subcellularLocation>
</comment>
<feature type="transmembrane region" description="Helical" evidence="7">
    <location>
        <begin position="33"/>
        <end position="56"/>
    </location>
</feature>
<dbReference type="GO" id="GO:0015658">
    <property type="term" value="F:branched-chain amino acid transmembrane transporter activity"/>
    <property type="evidence" value="ECO:0007669"/>
    <property type="project" value="InterPro"/>
</dbReference>
<name>A0A9J6PH03_9PROT</name>
<sequence>MTGRATFRHLFAAATFIALGVYWTQAGYFGHEILAEIAVFAILAMSLDLIAGYAGLVSLGHAALFGTGAYLFAFFSVVLGWPVGLSMVAATAATGMIALVVGSVVTRVHGIFFIMITLAIGEMGHEFFFKNRTLGGDDGFAGIERLDLTWIGLDLNTPATFSMTLIVVALVIYLALNRLIASPFGAVLHGLHDNTTRMRALGLPVRRYQTSAFALSGTIAAFAGTLTAQHTMFISPKLLHWTLSGEVLVMVILGGLGTLAGPVVGAATLVFLRHELSDMTQYWGFWLGLFLVLIVMGGRNGIIGWAEWAWRKLPGGNRGAPADENTQGEEKGAADAAR</sequence>
<accession>A0A9J6PH03</accession>
<keyword evidence="4 7" id="KW-1133">Transmembrane helix</keyword>
<dbReference type="InterPro" id="IPR043428">
    <property type="entry name" value="LivM-like"/>
</dbReference>
<keyword evidence="2" id="KW-1003">Cell membrane</keyword>
<evidence type="ECO:0000256" key="2">
    <source>
        <dbReference type="ARBA" id="ARBA00022475"/>
    </source>
</evidence>
<dbReference type="InterPro" id="IPR001851">
    <property type="entry name" value="ABC_transp_permease"/>
</dbReference>
<gene>
    <name evidence="8" type="ORF">NJQ99_05570</name>
</gene>
<evidence type="ECO:0000313" key="9">
    <source>
        <dbReference type="Proteomes" id="UP001055804"/>
    </source>
</evidence>
<feature type="transmembrane region" description="Helical" evidence="7">
    <location>
        <begin position="212"/>
        <end position="235"/>
    </location>
</feature>
<dbReference type="EMBL" id="JAMZFT010000001">
    <property type="protein sequence ID" value="MCP1335871.1"/>
    <property type="molecule type" value="Genomic_DNA"/>
</dbReference>
<evidence type="ECO:0000256" key="5">
    <source>
        <dbReference type="ARBA" id="ARBA00023136"/>
    </source>
</evidence>